<keyword evidence="2" id="KW-1185">Reference proteome</keyword>
<evidence type="ECO:0000313" key="1">
    <source>
        <dbReference type="EMBL" id="VVC42319.1"/>
    </source>
</evidence>
<evidence type="ECO:0008006" key="3">
    <source>
        <dbReference type="Google" id="ProtNLM"/>
    </source>
</evidence>
<accession>A0A5E4NC78</accession>
<dbReference type="EMBL" id="CABPRJ010001945">
    <property type="protein sequence ID" value="VVC42319.1"/>
    <property type="molecule type" value="Genomic_DNA"/>
</dbReference>
<proteinExistence type="predicted"/>
<organism evidence="1 2">
    <name type="scientific">Cinara cedri</name>
    <dbReference type="NCBI Taxonomy" id="506608"/>
    <lineage>
        <taxon>Eukaryota</taxon>
        <taxon>Metazoa</taxon>
        <taxon>Ecdysozoa</taxon>
        <taxon>Arthropoda</taxon>
        <taxon>Hexapoda</taxon>
        <taxon>Insecta</taxon>
        <taxon>Pterygota</taxon>
        <taxon>Neoptera</taxon>
        <taxon>Paraneoptera</taxon>
        <taxon>Hemiptera</taxon>
        <taxon>Sternorrhyncha</taxon>
        <taxon>Aphidomorpha</taxon>
        <taxon>Aphidoidea</taxon>
        <taxon>Aphididae</taxon>
        <taxon>Lachninae</taxon>
        <taxon>Cinara</taxon>
    </lineage>
</organism>
<evidence type="ECO:0000313" key="2">
    <source>
        <dbReference type="Proteomes" id="UP000325440"/>
    </source>
</evidence>
<dbReference type="PANTHER" id="PTHR19446">
    <property type="entry name" value="REVERSE TRANSCRIPTASES"/>
    <property type="match status" value="1"/>
</dbReference>
<gene>
    <name evidence="1" type="ORF">CINCED_3A003459</name>
</gene>
<reference evidence="1 2" key="1">
    <citation type="submission" date="2019-08" db="EMBL/GenBank/DDBJ databases">
        <authorList>
            <person name="Alioto T."/>
            <person name="Alioto T."/>
            <person name="Gomez Garrido J."/>
        </authorList>
    </citation>
    <scope>NUCLEOTIDE SEQUENCE [LARGE SCALE GENOMIC DNA]</scope>
</reference>
<sequence length="149" mass="16780">MQEAKKAVNSLKNWIAPGTNEIPAEIIKYDGVAQKIWNDEELPEEWNKAIVVPLHKKSDKLNCNNYRRISLLNMTYKKIIRSIQRDNYNVNIGTNKIGILGFADNLNKVGDNGESVAQSTAALINEAKPIGLNVNDNKTKVMELLPEYN</sequence>
<name>A0A5E4NC78_9HEMI</name>
<dbReference type="OrthoDB" id="6627948at2759"/>
<dbReference type="AlphaFoldDB" id="A0A5E4NC78"/>
<dbReference type="Proteomes" id="UP000325440">
    <property type="component" value="Unassembled WGS sequence"/>
</dbReference>
<protein>
    <recommendedName>
        <fullName evidence="3">Reverse transcriptase domain</fullName>
    </recommendedName>
</protein>